<comment type="similarity">
    <text evidence="1">Belongs to the universal stress protein A family.</text>
</comment>
<evidence type="ECO:0000256" key="2">
    <source>
        <dbReference type="ARBA" id="ARBA00022741"/>
    </source>
</evidence>
<comment type="caution">
    <text evidence="5">The sequence shown here is derived from an EMBL/GenBank/DDBJ whole genome shotgun (WGS) entry which is preliminary data.</text>
</comment>
<evidence type="ECO:0000313" key="5">
    <source>
        <dbReference type="EMBL" id="MCM6778959.1"/>
    </source>
</evidence>
<dbReference type="GO" id="GO:0005524">
    <property type="term" value="F:ATP binding"/>
    <property type="evidence" value="ECO:0007669"/>
    <property type="project" value="UniProtKB-KW"/>
</dbReference>
<dbReference type="PANTHER" id="PTHR46268:SF27">
    <property type="entry name" value="UNIVERSAL STRESS PROTEIN RV2623"/>
    <property type="match status" value="1"/>
</dbReference>
<dbReference type="PANTHER" id="PTHR46268">
    <property type="entry name" value="STRESS RESPONSE PROTEIN NHAX"/>
    <property type="match status" value="1"/>
</dbReference>
<dbReference type="InterPro" id="IPR006016">
    <property type="entry name" value="UspA"/>
</dbReference>
<evidence type="ECO:0000256" key="3">
    <source>
        <dbReference type="ARBA" id="ARBA00022840"/>
    </source>
</evidence>
<feature type="domain" description="UspA" evidence="4">
    <location>
        <begin position="14"/>
        <end position="152"/>
    </location>
</feature>
<dbReference type="PRINTS" id="PR01438">
    <property type="entry name" value="UNVRSLSTRESS"/>
</dbReference>
<dbReference type="InterPro" id="IPR006015">
    <property type="entry name" value="Universal_stress_UspA"/>
</dbReference>
<dbReference type="SUPFAM" id="SSF52402">
    <property type="entry name" value="Adenine nucleotide alpha hydrolases-like"/>
    <property type="match status" value="2"/>
</dbReference>
<gene>
    <name evidence="5" type="ORF">NDR86_36325</name>
</gene>
<evidence type="ECO:0000259" key="4">
    <source>
        <dbReference type="Pfam" id="PF00582"/>
    </source>
</evidence>
<organism evidence="5 6">
    <name type="scientific">Nocardia pulmonis</name>
    <dbReference type="NCBI Taxonomy" id="2951408"/>
    <lineage>
        <taxon>Bacteria</taxon>
        <taxon>Bacillati</taxon>
        <taxon>Actinomycetota</taxon>
        <taxon>Actinomycetes</taxon>
        <taxon>Mycobacteriales</taxon>
        <taxon>Nocardiaceae</taxon>
        <taxon>Nocardia</taxon>
    </lineage>
</organism>
<accession>A0A9X2J1J9</accession>
<dbReference type="Gene3D" id="3.40.50.620">
    <property type="entry name" value="HUPs"/>
    <property type="match status" value="2"/>
</dbReference>
<dbReference type="InterPro" id="IPR014729">
    <property type="entry name" value="Rossmann-like_a/b/a_fold"/>
</dbReference>
<dbReference type="RefSeq" id="WP_251918731.1">
    <property type="nucleotide sequence ID" value="NZ_JAMRXG010000031.1"/>
</dbReference>
<keyword evidence="3" id="KW-0067">ATP-binding</keyword>
<dbReference type="EMBL" id="JAMRXG010000031">
    <property type="protein sequence ID" value="MCM6778959.1"/>
    <property type="molecule type" value="Genomic_DNA"/>
</dbReference>
<sequence>MSSRSPSPSPLAAPIVVAVDGSATSHRAVAWAAVEATLHHRRLHLLTSAAIPTGFAPAIDFDSEQFYWLRDLGNRTLTGATAIARKAAPSDDLEITTEVTLEPIIAELISRSRHAHMLVLGSHGHSAFRRGLLGSVSTAAAHHAHCPVAIVHSSSAIDPISARRPVLVGVDGTPNSVPTLTIAFEEAARRKVELIALHAWNDTGRTDLPARNWEALREAEHAALAESLAGWSEKYPDVPVRRIVTCDRPARALLDEAENAQLIVVGSHGRGGFTGMLLGSTSNTVLHMAECAIIVVRQPLQH</sequence>
<dbReference type="Pfam" id="PF00582">
    <property type="entry name" value="Usp"/>
    <property type="match status" value="2"/>
</dbReference>
<name>A0A9X2J1J9_9NOCA</name>
<keyword evidence="2" id="KW-0547">Nucleotide-binding</keyword>
<evidence type="ECO:0000313" key="6">
    <source>
        <dbReference type="Proteomes" id="UP001139157"/>
    </source>
</evidence>
<evidence type="ECO:0000256" key="1">
    <source>
        <dbReference type="ARBA" id="ARBA00008791"/>
    </source>
</evidence>
<dbReference type="AlphaFoldDB" id="A0A9X2J1J9"/>
<protein>
    <submittedName>
        <fullName evidence="5">Universal stress protein</fullName>
    </submittedName>
</protein>
<proteinExistence type="inferred from homology"/>
<reference evidence="5" key="1">
    <citation type="submission" date="2022-06" db="EMBL/GenBank/DDBJ databases">
        <title>Novel species in genus nocardia.</title>
        <authorList>
            <person name="Li F."/>
        </authorList>
    </citation>
    <scope>NUCLEOTIDE SEQUENCE</scope>
    <source>
        <strain evidence="5">CDC141</strain>
    </source>
</reference>
<keyword evidence="6" id="KW-1185">Reference proteome</keyword>
<feature type="domain" description="UspA" evidence="4">
    <location>
        <begin position="164"/>
        <end position="297"/>
    </location>
</feature>
<dbReference type="Proteomes" id="UP001139157">
    <property type="component" value="Unassembled WGS sequence"/>
</dbReference>